<organism evidence="1 2">
    <name type="scientific">Mycobacterium dioxanotrophicus</name>
    <dbReference type="NCBI Taxonomy" id="482462"/>
    <lineage>
        <taxon>Bacteria</taxon>
        <taxon>Bacillati</taxon>
        <taxon>Actinomycetota</taxon>
        <taxon>Actinomycetes</taxon>
        <taxon>Mycobacteriales</taxon>
        <taxon>Mycobacteriaceae</taxon>
        <taxon>Mycobacterium</taxon>
    </lineage>
</organism>
<dbReference type="KEGG" id="mdx:BTO20_11500"/>
<accession>A0A1Y0CEX6</accession>
<keyword evidence="2" id="KW-1185">Reference proteome</keyword>
<gene>
    <name evidence="1" type="ORF">BTO20_11500</name>
</gene>
<evidence type="ECO:0000313" key="2">
    <source>
        <dbReference type="Proteomes" id="UP000195331"/>
    </source>
</evidence>
<dbReference type="Proteomes" id="UP000195331">
    <property type="component" value="Chromosome"/>
</dbReference>
<name>A0A1Y0CEX6_9MYCO</name>
<dbReference type="EMBL" id="CP020809">
    <property type="protein sequence ID" value="ART73557.1"/>
    <property type="molecule type" value="Genomic_DNA"/>
</dbReference>
<dbReference type="AlphaFoldDB" id="A0A1Y0CEX6"/>
<evidence type="ECO:0000313" key="1">
    <source>
        <dbReference type="EMBL" id="ART73557.1"/>
    </source>
</evidence>
<reference evidence="1 2" key="1">
    <citation type="submission" date="2017-04" db="EMBL/GenBank/DDBJ databases">
        <title>Whole Genome Sequence of 1,4-Dioxane Degrading Bacterium Mycobacterium dioxanotrophicus PH-06.</title>
        <authorList>
            <person name="He Y."/>
        </authorList>
    </citation>
    <scope>NUCLEOTIDE SEQUENCE [LARGE SCALE GENOMIC DNA]</scope>
    <source>
        <strain evidence="1 2">PH-06</strain>
    </source>
</reference>
<protein>
    <submittedName>
        <fullName evidence="1">Uncharacterized protein</fullName>
    </submittedName>
</protein>
<sequence>MWCRYPDEIEADLRFRGIRIAEWHQGTRDERGCLTLSSRLLLSLIRRLDEKSEFKTNAAPPFGRDGDWPILEKMIAAHHNEMAAYRASKYAGTEHEYEYTVFISPLEAREREEEAAAAEEFHEEEFGKLLTMFDD</sequence>
<proteinExistence type="predicted"/>